<dbReference type="PROSITE" id="PS50977">
    <property type="entry name" value="HTH_TETR_2"/>
    <property type="match status" value="1"/>
</dbReference>
<feature type="DNA-binding region" description="H-T-H motif" evidence="5">
    <location>
        <begin position="45"/>
        <end position="64"/>
    </location>
</feature>
<reference evidence="8 9" key="1">
    <citation type="submission" date="2019-03" db="EMBL/GenBank/DDBJ databases">
        <title>Draft genome sequences of novel Actinobacteria.</title>
        <authorList>
            <person name="Sahin N."/>
            <person name="Ay H."/>
            <person name="Saygin H."/>
        </authorList>
    </citation>
    <scope>NUCLEOTIDE SEQUENCE [LARGE SCALE GENOMIC DNA]</scope>
    <source>
        <strain evidence="8 9">H3C3</strain>
    </source>
</reference>
<dbReference type="InterPro" id="IPR050109">
    <property type="entry name" value="HTH-type_TetR-like_transc_reg"/>
</dbReference>
<feature type="domain" description="HTH tetR-type" evidence="7">
    <location>
        <begin position="22"/>
        <end position="82"/>
    </location>
</feature>
<evidence type="ECO:0000256" key="3">
    <source>
        <dbReference type="ARBA" id="ARBA00023125"/>
    </source>
</evidence>
<dbReference type="Pfam" id="PF17932">
    <property type="entry name" value="TetR_C_24"/>
    <property type="match status" value="1"/>
</dbReference>
<dbReference type="AlphaFoldDB" id="A0A4R5B4E6"/>
<dbReference type="Proteomes" id="UP000294513">
    <property type="component" value="Unassembled WGS sequence"/>
</dbReference>
<dbReference type="OrthoDB" id="3190535at2"/>
<protein>
    <submittedName>
        <fullName evidence="8">TetR/AcrR family transcriptional regulator</fullName>
    </submittedName>
</protein>
<dbReference type="GO" id="GO:0003700">
    <property type="term" value="F:DNA-binding transcription factor activity"/>
    <property type="evidence" value="ECO:0007669"/>
    <property type="project" value="TreeGrafter"/>
</dbReference>
<sequence length="228" mass="25929">MADGRSRARRPGERRTVVRNPEAARKALMKVALDLFERKGFAGTSVQSVVDGANLTKGAFYHHFASKEHLLLELHDTFIDDQLERARRIVSLEDLPVDQMLRRLVTEALLQPMSIYKSEITVFIQERRYMTGEIFEDVQRKRDRFEHYFVEVIERGMREGVFREVGPPLLVAFGLIGMGAWTYVWLDAGGSLSPTEIGDMYADMLINGLVAPDGTEPRKTARKRVATS</sequence>
<dbReference type="PROSITE" id="PS01081">
    <property type="entry name" value="HTH_TETR_1"/>
    <property type="match status" value="1"/>
</dbReference>
<evidence type="ECO:0000256" key="5">
    <source>
        <dbReference type="PROSITE-ProRule" id="PRU00335"/>
    </source>
</evidence>
<keyword evidence="6" id="KW-1133">Transmembrane helix</keyword>
<dbReference type="InterPro" id="IPR001647">
    <property type="entry name" value="HTH_TetR"/>
</dbReference>
<dbReference type="InterPro" id="IPR036271">
    <property type="entry name" value="Tet_transcr_reg_TetR-rel_C_sf"/>
</dbReference>
<dbReference type="InterPro" id="IPR009057">
    <property type="entry name" value="Homeodomain-like_sf"/>
</dbReference>
<evidence type="ECO:0000313" key="8">
    <source>
        <dbReference type="EMBL" id="TDD78012.1"/>
    </source>
</evidence>
<dbReference type="SUPFAM" id="SSF46689">
    <property type="entry name" value="Homeodomain-like"/>
    <property type="match status" value="1"/>
</dbReference>
<dbReference type="InterPro" id="IPR023772">
    <property type="entry name" value="DNA-bd_HTH_TetR-type_CS"/>
</dbReference>
<proteinExistence type="predicted"/>
<evidence type="ECO:0000256" key="1">
    <source>
        <dbReference type="ARBA" id="ARBA00022491"/>
    </source>
</evidence>
<dbReference type="Pfam" id="PF00440">
    <property type="entry name" value="TetR_N"/>
    <property type="match status" value="1"/>
</dbReference>
<dbReference type="InterPro" id="IPR041490">
    <property type="entry name" value="KstR2_TetR_C"/>
</dbReference>
<evidence type="ECO:0000313" key="9">
    <source>
        <dbReference type="Proteomes" id="UP000294513"/>
    </source>
</evidence>
<dbReference type="GO" id="GO:0000976">
    <property type="term" value="F:transcription cis-regulatory region binding"/>
    <property type="evidence" value="ECO:0007669"/>
    <property type="project" value="TreeGrafter"/>
</dbReference>
<evidence type="ECO:0000256" key="4">
    <source>
        <dbReference type="ARBA" id="ARBA00023163"/>
    </source>
</evidence>
<dbReference type="EMBL" id="SMKU01000190">
    <property type="protein sequence ID" value="TDD78012.1"/>
    <property type="molecule type" value="Genomic_DNA"/>
</dbReference>
<feature type="transmembrane region" description="Helical" evidence="6">
    <location>
        <begin position="165"/>
        <end position="186"/>
    </location>
</feature>
<keyword evidence="1" id="KW-0678">Repressor</keyword>
<dbReference type="PANTHER" id="PTHR30055:SF175">
    <property type="entry name" value="HTH-TYPE TRANSCRIPTIONAL REPRESSOR KSTR2"/>
    <property type="match status" value="1"/>
</dbReference>
<evidence type="ECO:0000259" key="7">
    <source>
        <dbReference type="PROSITE" id="PS50977"/>
    </source>
</evidence>
<evidence type="ECO:0000256" key="6">
    <source>
        <dbReference type="SAM" id="Phobius"/>
    </source>
</evidence>
<dbReference type="PANTHER" id="PTHR30055">
    <property type="entry name" value="HTH-TYPE TRANSCRIPTIONAL REGULATOR RUTR"/>
    <property type="match status" value="1"/>
</dbReference>
<organism evidence="8 9">
    <name type="scientific">Actinomadura rubrisoli</name>
    <dbReference type="NCBI Taxonomy" id="2530368"/>
    <lineage>
        <taxon>Bacteria</taxon>
        <taxon>Bacillati</taxon>
        <taxon>Actinomycetota</taxon>
        <taxon>Actinomycetes</taxon>
        <taxon>Streptosporangiales</taxon>
        <taxon>Thermomonosporaceae</taxon>
        <taxon>Actinomadura</taxon>
    </lineage>
</organism>
<keyword evidence="4" id="KW-0804">Transcription</keyword>
<keyword evidence="6" id="KW-0472">Membrane</keyword>
<comment type="caution">
    <text evidence="8">The sequence shown here is derived from an EMBL/GenBank/DDBJ whole genome shotgun (WGS) entry which is preliminary data.</text>
</comment>
<keyword evidence="2" id="KW-0805">Transcription regulation</keyword>
<accession>A0A4R5B4E6</accession>
<keyword evidence="9" id="KW-1185">Reference proteome</keyword>
<name>A0A4R5B4E6_9ACTN</name>
<keyword evidence="6" id="KW-0812">Transmembrane</keyword>
<dbReference type="Gene3D" id="1.10.357.10">
    <property type="entry name" value="Tetracycline Repressor, domain 2"/>
    <property type="match status" value="1"/>
</dbReference>
<dbReference type="Gene3D" id="1.10.10.60">
    <property type="entry name" value="Homeodomain-like"/>
    <property type="match status" value="1"/>
</dbReference>
<dbReference type="PRINTS" id="PR00455">
    <property type="entry name" value="HTHTETR"/>
</dbReference>
<dbReference type="SUPFAM" id="SSF48498">
    <property type="entry name" value="Tetracyclin repressor-like, C-terminal domain"/>
    <property type="match status" value="1"/>
</dbReference>
<evidence type="ECO:0000256" key="2">
    <source>
        <dbReference type="ARBA" id="ARBA00023015"/>
    </source>
</evidence>
<gene>
    <name evidence="8" type="ORF">E1298_29090</name>
</gene>
<keyword evidence="3 5" id="KW-0238">DNA-binding</keyword>